<name>A0A511TEV4_MYXFU</name>
<dbReference type="AlphaFoldDB" id="A0A511TEV4"/>
<accession>A0A511TEV4</accession>
<organism evidence="1 4">
    <name type="scientific">Myxococcus fulvus</name>
    <dbReference type="NCBI Taxonomy" id="33"/>
    <lineage>
        <taxon>Bacteria</taxon>
        <taxon>Pseudomonadati</taxon>
        <taxon>Myxococcota</taxon>
        <taxon>Myxococcia</taxon>
        <taxon>Myxococcales</taxon>
        <taxon>Cystobacterineae</taxon>
        <taxon>Myxococcaceae</taxon>
        <taxon>Myxococcus</taxon>
    </lineage>
</organism>
<evidence type="ECO:0000313" key="2">
    <source>
        <dbReference type="EMBL" id="SEU36012.1"/>
    </source>
</evidence>
<comment type="caution">
    <text evidence="1">The sequence shown here is derived from an EMBL/GenBank/DDBJ whole genome shotgun (WGS) entry which is preliminary data.</text>
</comment>
<reference evidence="1 4" key="2">
    <citation type="submission" date="2019-07" db="EMBL/GenBank/DDBJ databases">
        <title>Whole genome shotgun sequence of Myxococcus fulvus NBRC 100333.</title>
        <authorList>
            <person name="Hosoyama A."/>
            <person name="Uohara A."/>
            <person name="Ohji S."/>
            <person name="Ichikawa N."/>
        </authorList>
    </citation>
    <scope>NUCLEOTIDE SEQUENCE [LARGE SCALE GENOMIC DNA]</scope>
    <source>
        <strain evidence="1 4">NBRC 100333</strain>
    </source>
</reference>
<protein>
    <recommendedName>
        <fullName evidence="5">Lipoprotein</fullName>
    </recommendedName>
</protein>
<dbReference type="Proteomes" id="UP000183760">
    <property type="component" value="Unassembled WGS sequence"/>
</dbReference>
<evidence type="ECO:0000313" key="3">
    <source>
        <dbReference type="Proteomes" id="UP000183760"/>
    </source>
</evidence>
<dbReference type="OrthoDB" id="8562597at2"/>
<evidence type="ECO:0000313" key="1">
    <source>
        <dbReference type="EMBL" id="GEN12696.1"/>
    </source>
</evidence>
<dbReference type="EMBL" id="FOIB01000011">
    <property type="protein sequence ID" value="SEU36012.1"/>
    <property type="molecule type" value="Genomic_DNA"/>
</dbReference>
<keyword evidence="3" id="KW-1185">Reference proteome</keyword>
<evidence type="ECO:0008006" key="5">
    <source>
        <dbReference type="Google" id="ProtNLM"/>
    </source>
</evidence>
<sequence>MLDDRTTRSTLALLAAVLGVGCSAGEGASETSPTLVAEDSRARCGEGTDRRSISTDPTDCRHMLFVCAPGETPFFDACGCGCERQ</sequence>
<dbReference type="PROSITE" id="PS51257">
    <property type="entry name" value="PROKAR_LIPOPROTEIN"/>
    <property type="match status" value="1"/>
</dbReference>
<dbReference type="Proteomes" id="UP000321514">
    <property type="component" value="Unassembled WGS sequence"/>
</dbReference>
<evidence type="ECO:0000313" key="4">
    <source>
        <dbReference type="Proteomes" id="UP000321514"/>
    </source>
</evidence>
<proteinExistence type="predicted"/>
<gene>
    <name evidence="1" type="ORF">MFU01_77330</name>
    <name evidence="2" type="ORF">SAMN05443572_11171</name>
</gene>
<reference evidence="2 3" key="1">
    <citation type="submission" date="2016-10" db="EMBL/GenBank/DDBJ databases">
        <authorList>
            <person name="Varghese N."/>
            <person name="Submissions S."/>
        </authorList>
    </citation>
    <scope>NUCLEOTIDE SEQUENCE [LARGE SCALE GENOMIC DNA]</scope>
    <source>
        <strain evidence="2 3">DSM 16525</strain>
    </source>
</reference>
<dbReference type="RefSeq" id="WP_074957922.1">
    <property type="nucleotide sequence ID" value="NZ_BJXR01000068.1"/>
</dbReference>
<dbReference type="EMBL" id="BJXR01000068">
    <property type="protein sequence ID" value="GEN12696.1"/>
    <property type="molecule type" value="Genomic_DNA"/>
</dbReference>